<dbReference type="Proteomes" id="UP000538292">
    <property type="component" value="Unassembled WGS sequence"/>
</dbReference>
<dbReference type="EMBL" id="JACEOL010000033">
    <property type="protein sequence ID" value="MBA4602688.1"/>
    <property type="molecule type" value="Genomic_DNA"/>
</dbReference>
<reference evidence="1 2" key="1">
    <citation type="submission" date="2020-07" db="EMBL/GenBank/DDBJ databases">
        <title>Thermoactinomyces phylogeny.</title>
        <authorList>
            <person name="Dunlap C."/>
        </authorList>
    </citation>
    <scope>NUCLEOTIDE SEQUENCE [LARGE SCALE GENOMIC DNA]</scope>
    <source>
        <strain evidence="1 2">AMNI-1</strain>
    </source>
</reference>
<sequence length="140" mass="16879">MDLHRFRQRYIDDCLLHIRFQRLRHRICKQKWKTGKSIPSAGMDKLEVTATKEEWIQFIDQLQKGDRLISATAWDHQWMDEKKPAAGIIYLKTYYYQDSKGKIEGMAYMMTIPNTTIERIQRLCSLFYHEIYHLFSIKLC</sequence>
<accession>A0A7W1XSW9</accession>
<comment type="caution">
    <text evidence="1">The sequence shown here is derived from an EMBL/GenBank/DDBJ whole genome shotgun (WGS) entry which is preliminary data.</text>
</comment>
<gene>
    <name evidence="1" type="ORF">H2C83_10265</name>
</gene>
<protein>
    <submittedName>
        <fullName evidence="1">Uncharacterized protein</fullName>
    </submittedName>
</protein>
<evidence type="ECO:0000313" key="2">
    <source>
        <dbReference type="Proteomes" id="UP000538292"/>
    </source>
</evidence>
<keyword evidence="2" id="KW-1185">Reference proteome</keyword>
<dbReference type="RefSeq" id="WP_181740474.1">
    <property type="nucleotide sequence ID" value="NZ_JACEOL010000033.1"/>
</dbReference>
<proteinExistence type="predicted"/>
<dbReference type="AlphaFoldDB" id="A0A7W1XSW9"/>
<evidence type="ECO:0000313" key="1">
    <source>
        <dbReference type="EMBL" id="MBA4602688.1"/>
    </source>
</evidence>
<name>A0A7W1XSW9_9BACL</name>
<organism evidence="1 2">
    <name type="scientific">Thermoactinomyces mirandus</name>
    <dbReference type="NCBI Taxonomy" id="2756294"/>
    <lineage>
        <taxon>Bacteria</taxon>
        <taxon>Bacillati</taxon>
        <taxon>Bacillota</taxon>
        <taxon>Bacilli</taxon>
        <taxon>Bacillales</taxon>
        <taxon>Thermoactinomycetaceae</taxon>
        <taxon>Thermoactinomyces</taxon>
    </lineage>
</organism>